<dbReference type="InterPro" id="IPR001296">
    <property type="entry name" value="Glyco_trans_1"/>
</dbReference>
<keyword evidence="3 6" id="KW-0808">Transferase</keyword>
<evidence type="ECO:0000259" key="5">
    <source>
        <dbReference type="Pfam" id="PF13579"/>
    </source>
</evidence>
<evidence type="ECO:0000313" key="7">
    <source>
        <dbReference type="Proteomes" id="UP000298127"/>
    </source>
</evidence>
<dbReference type="PANTHER" id="PTHR45947:SF3">
    <property type="entry name" value="SULFOQUINOVOSYL TRANSFERASE SQD2"/>
    <property type="match status" value="1"/>
</dbReference>
<dbReference type="GO" id="GO:0016758">
    <property type="term" value="F:hexosyltransferase activity"/>
    <property type="evidence" value="ECO:0007669"/>
    <property type="project" value="TreeGrafter"/>
</dbReference>
<dbReference type="InterPro" id="IPR028098">
    <property type="entry name" value="Glyco_trans_4-like_N"/>
</dbReference>
<proteinExistence type="predicted"/>
<evidence type="ECO:0000313" key="6">
    <source>
        <dbReference type="EMBL" id="TFV96952.1"/>
    </source>
</evidence>
<dbReference type="PANTHER" id="PTHR45947">
    <property type="entry name" value="SULFOQUINOVOSYL TRANSFERASE SQD2"/>
    <property type="match status" value="1"/>
</dbReference>
<accession>A0A4Y9QZJ1</accession>
<feature type="domain" description="Glycosyl transferase family 1" evidence="4">
    <location>
        <begin position="246"/>
        <end position="401"/>
    </location>
</feature>
<protein>
    <recommendedName>
        <fullName evidence="1">D-inositol 3-phosphate glycosyltransferase</fullName>
    </recommendedName>
</protein>
<dbReference type="CDD" id="cd03794">
    <property type="entry name" value="GT4_WbuB-like"/>
    <property type="match status" value="1"/>
</dbReference>
<keyword evidence="2" id="KW-0328">Glycosyltransferase</keyword>
<reference evidence="6 7" key="1">
    <citation type="journal article" date="2018" name="J. Microbiol.">
        <title>Leifsonia flava sp. nov., a novel actinobacterium isolated from the rhizosphere of Aquilegia viridiflora.</title>
        <authorList>
            <person name="Cai Y."/>
            <person name="Tao W.Z."/>
            <person name="Ma Y.J."/>
            <person name="Cheng J."/>
            <person name="Zhang M.Y."/>
            <person name="Zhang Y.X."/>
        </authorList>
    </citation>
    <scope>NUCLEOTIDE SEQUENCE [LARGE SCALE GENOMIC DNA]</scope>
    <source>
        <strain evidence="6 7">SYP-B2174</strain>
    </source>
</reference>
<dbReference type="GO" id="GO:1901137">
    <property type="term" value="P:carbohydrate derivative biosynthetic process"/>
    <property type="evidence" value="ECO:0007669"/>
    <property type="project" value="UniProtKB-ARBA"/>
</dbReference>
<feature type="domain" description="Glycosyltransferase subfamily 4-like N-terminal" evidence="5">
    <location>
        <begin position="42"/>
        <end position="225"/>
    </location>
</feature>
<comment type="caution">
    <text evidence="6">The sequence shown here is derived from an EMBL/GenBank/DDBJ whole genome shotgun (WGS) entry which is preliminary data.</text>
</comment>
<dbReference type="SUPFAM" id="SSF53756">
    <property type="entry name" value="UDP-Glycosyltransferase/glycogen phosphorylase"/>
    <property type="match status" value="1"/>
</dbReference>
<evidence type="ECO:0000256" key="3">
    <source>
        <dbReference type="ARBA" id="ARBA00022679"/>
    </source>
</evidence>
<keyword evidence="7" id="KW-1185">Reference proteome</keyword>
<dbReference type="Pfam" id="PF13579">
    <property type="entry name" value="Glyco_trans_4_4"/>
    <property type="match status" value="1"/>
</dbReference>
<dbReference type="Gene3D" id="3.40.50.2000">
    <property type="entry name" value="Glycogen Phosphorylase B"/>
    <property type="match status" value="2"/>
</dbReference>
<dbReference type="Proteomes" id="UP000298127">
    <property type="component" value="Unassembled WGS sequence"/>
</dbReference>
<gene>
    <name evidence="6" type="ORF">E4M00_12915</name>
</gene>
<sequence length="430" mass="47198">MKIRRGVRGRFSQSRPVPPSNEGIRILIVTQYYPPENALVPYDIAVGLSALGHSVSVITGFPNYPHGRIFEGYRRRFRHEEWADGIRVRRVPHVVSHSRNPIGRIASYVSFGLSTLAGSSQAYRADVVYVYATQMTAAIAPMYWWSRRGIPYVLHIQDLWPESITGSSMIPGGSFVSRAVEAVLGPWLTRAYRRAAAVVAISPTMKDILVARGTAQRSAHTVLNWALDAPESEEGPRRIAGTTETLNILYAGTVGGMQGLDTVIEAAALLEERSNIRIDVVGDGPALSSLRLLVEKLGVETIRFHGRIPKSQVRPFYERADFQLVTLRDVDIARGTIPSKFQSSMAWGIPILTNIAGDVATLVGANGLGLVAEPGSARDLAMIFEQAGKLSATQRRRMSANCTRVYEQTMQKTYGVGEIARILVDASVRN</sequence>
<name>A0A4Y9QZJ1_9MICO</name>
<evidence type="ECO:0000256" key="2">
    <source>
        <dbReference type="ARBA" id="ARBA00022676"/>
    </source>
</evidence>
<dbReference type="InterPro" id="IPR050194">
    <property type="entry name" value="Glycosyltransferase_grp1"/>
</dbReference>
<organism evidence="6 7">
    <name type="scientific">Orlajensenia leifsoniae</name>
    <dbReference type="NCBI Taxonomy" id="2561933"/>
    <lineage>
        <taxon>Bacteria</taxon>
        <taxon>Bacillati</taxon>
        <taxon>Actinomycetota</taxon>
        <taxon>Actinomycetes</taxon>
        <taxon>Micrococcales</taxon>
        <taxon>Microbacteriaceae</taxon>
        <taxon>Orlajensenia</taxon>
    </lineage>
</organism>
<dbReference type="Pfam" id="PF00534">
    <property type="entry name" value="Glycos_transf_1"/>
    <property type="match status" value="1"/>
</dbReference>
<evidence type="ECO:0000256" key="1">
    <source>
        <dbReference type="ARBA" id="ARBA00021292"/>
    </source>
</evidence>
<dbReference type="EMBL" id="SPQZ01000004">
    <property type="protein sequence ID" value="TFV96952.1"/>
    <property type="molecule type" value="Genomic_DNA"/>
</dbReference>
<evidence type="ECO:0000259" key="4">
    <source>
        <dbReference type="Pfam" id="PF00534"/>
    </source>
</evidence>
<dbReference type="AlphaFoldDB" id="A0A4Y9QZJ1"/>